<evidence type="ECO:0000256" key="2">
    <source>
        <dbReference type="ARBA" id="ARBA00023015"/>
    </source>
</evidence>
<dbReference type="Gene3D" id="2.40.330.10">
    <property type="entry name" value="DNA-binding pseudobarrel domain"/>
    <property type="match status" value="1"/>
</dbReference>
<dbReference type="Gramene" id="OB0050G10050.1">
    <property type="protein sequence ID" value="OB0050G10050.1"/>
    <property type="gene ID" value="OB0050G10050"/>
</dbReference>
<dbReference type="InterPro" id="IPR015300">
    <property type="entry name" value="DNA-bd_pseudobarrel_sf"/>
</dbReference>
<keyword evidence="3" id="KW-0238">DNA-binding</keyword>
<keyword evidence="8" id="KW-1185">Reference proteome</keyword>
<protein>
    <recommendedName>
        <fullName evidence="9">TF-B3 domain-containing protein</fullName>
    </recommendedName>
</protein>
<evidence type="ECO:0008006" key="9">
    <source>
        <dbReference type="Google" id="ProtNLM"/>
    </source>
</evidence>
<dbReference type="SUPFAM" id="SSF101936">
    <property type="entry name" value="DNA-binding pseudobarrel domain"/>
    <property type="match status" value="1"/>
</dbReference>
<evidence type="ECO:0000256" key="1">
    <source>
        <dbReference type="ARBA" id="ARBA00004123"/>
    </source>
</evidence>
<evidence type="ECO:0000256" key="6">
    <source>
        <dbReference type="SAM" id="MobiDB-lite"/>
    </source>
</evidence>
<evidence type="ECO:0000313" key="8">
    <source>
        <dbReference type="Proteomes" id="UP000006038"/>
    </source>
</evidence>
<organism evidence="7">
    <name type="scientific">Oryza brachyantha</name>
    <name type="common">malo sina</name>
    <dbReference type="NCBI Taxonomy" id="4533"/>
    <lineage>
        <taxon>Eukaryota</taxon>
        <taxon>Viridiplantae</taxon>
        <taxon>Streptophyta</taxon>
        <taxon>Embryophyta</taxon>
        <taxon>Tracheophyta</taxon>
        <taxon>Spermatophyta</taxon>
        <taxon>Magnoliopsida</taxon>
        <taxon>Liliopsida</taxon>
        <taxon>Poales</taxon>
        <taxon>Poaceae</taxon>
        <taxon>BOP clade</taxon>
        <taxon>Oryzoideae</taxon>
        <taxon>Oryzeae</taxon>
        <taxon>Oryzinae</taxon>
        <taxon>Oryza</taxon>
    </lineage>
</organism>
<name>J3KUF5_ORYBR</name>
<dbReference type="EnsemblPlants" id="OB0050G10050.1">
    <property type="protein sequence ID" value="OB0050G10050.1"/>
    <property type="gene ID" value="OB0050G10050"/>
</dbReference>
<sequence>MANKNSLLHTSPLTQQAQIAARPPSQATTSQMRPSEKLYLFTMNKTTICRNKMYFSTTYTIGHIKPHLLGKKTEITANTPGTAPSNRTVTMSTDGCYNITAGWTKFVIKHNIIINIVCAFCFTTQNGHPHATIRIL</sequence>
<evidence type="ECO:0000256" key="4">
    <source>
        <dbReference type="ARBA" id="ARBA00023163"/>
    </source>
</evidence>
<dbReference type="GO" id="GO:0003677">
    <property type="term" value="F:DNA binding"/>
    <property type="evidence" value="ECO:0007669"/>
    <property type="project" value="UniProtKB-KW"/>
</dbReference>
<feature type="region of interest" description="Disordered" evidence="6">
    <location>
        <begin position="1"/>
        <end position="31"/>
    </location>
</feature>
<dbReference type="OMA" id="CYNITAG"/>
<reference evidence="7" key="1">
    <citation type="submission" date="2015-06" db="UniProtKB">
        <authorList>
            <consortium name="EnsemblPlants"/>
        </authorList>
    </citation>
    <scope>IDENTIFICATION</scope>
</reference>
<proteinExistence type="predicted"/>
<evidence type="ECO:0000256" key="3">
    <source>
        <dbReference type="ARBA" id="ARBA00023125"/>
    </source>
</evidence>
<comment type="subcellular location">
    <subcellularLocation>
        <location evidence="1">Nucleus</location>
    </subcellularLocation>
</comment>
<evidence type="ECO:0000313" key="7">
    <source>
        <dbReference type="EnsemblPlants" id="OB0050G10050.1"/>
    </source>
</evidence>
<dbReference type="AlphaFoldDB" id="J3KUF5"/>
<dbReference type="GO" id="GO:0005634">
    <property type="term" value="C:nucleus"/>
    <property type="evidence" value="ECO:0007669"/>
    <property type="project" value="UniProtKB-SubCell"/>
</dbReference>
<keyword evidence="2" id="KW-0805">Transcription regulation</keyword>
<accession>J3KUF5</accession>
<keyword evidence="4" id="KW-0804">Transcription</keyword>
<evidence type="ECO:0000256" key="5">
    <source>
        <dbReference type="ARBA" id="ARBA00023242"/>
    </source>
</evidence>
<dbReference type="HOGENOM" id="CLU_2100661_0_0_1"/>
<feature type="compositionally biased region" description="Polar residues" evidence="6">
    <location>
        <begin position="1"/>
        <end position="18"/>
    </location>
</feature>
<dbReference type="Proteomes" id="UP000006038">
    <property type="component" value="Unassembled WGS sequence"/>
</dbReference>
<keyword evidence="5" id="KW-0539">Nucleus</keyword>